<keyword evidence="5 9" id="KW-0862">Zinc</keyword>
<evidence type="ECO:0000259" key="11">
    <source>
        <dbReference type="PROSITE" id="PS51131"/>
    </source>
</evidence>
<feature type="coiled-coil region" evidence="10">
    <location>
        <begin position="574"/>
        <end position="615"/>
    </location>
</feature>
<dbReference type="SUPFAM" id="SSF75712">
    <property type="entry name" value="Rad50 coiled-coil Zn hook"/>
    <property type="match status" value="1"/>
</dbReference>
<evidence type="ECO:0000256" key="2">
    <source>
        <dbReference type="ARBA" id="ARBA00022741"/>
    </source>
</evidence>
<protein>
    <submittedName>
        <fullName evidence="12">SMC family ATPase</fullName>
    </submittedName>
</protein>
<dbReference type="Gene3D" id="1.10.287.510">
    <property type="entry name" value="Helix hairpin bin"/>
    <property type="match status" value="1"/>
</dbReference>
<dbReference type="GO" id="GO:0006302">
    <property type="term" value="P:double-strand break repair"/>
    <property type="evidence" value="ECO:0007669"/>
    <property type="project" value="InterPro"/>
</dbReference>
<keyword evidence="8" id="KW-0234">DNA repair</keyword>
<evidence type="ECO:0000256" key="10">
    <source>
        <dbReference type="SAM" id="Coils"/>
    </source>
</evidence>
<keyword evidence="4" id="KW-0378">Hydrolase</keyword>
<dbReference type="PROSITE" id="PS51131">
    <property type="entry name" value="ZN_HOOK"/>
    <property type="match status" value="1"/>
</dbReference>
<evidence type="ECO:0000256" key="3">
    <source>
        <dbReference type="ARBA" id="ARBA00022763"/>
    </source>
</evidence>
<dbReference type="GO" id="GO:0046872">
    <property type="term" value="F:metal ion binding"/>
    <property type="evidence" value="ECO:0007669"/>
    <property type="project" value="UniProtKB-UniRule"/>
</dbReference>
<dbReference type="InterPro" id="IPR003593">
    <property type="entry name" value="AAA+_ATPase"/>
</dbReference>
<proteinExistence type="predicted"/>
<feature type="coiled-coil region" evidence="10">
    <location>
        <begin position="197"/>
        <end position="375"/>
    </location>
</feature>
<organism evidence="12 13">
    <name type="scientific">Ignisphaera aggregans</name>
    <dbReference type="NCBI Taxonomy" id="334771"/>
    <lineage>
        <taxon>Archaea</taxon>
        <taxon>Thermoproteota</taxon>
        <taxon>Thermoprotei</taxon>
        <taxon>Desulfurococcales</taxon>
        <taxon>Desulfurococcaceae</taxon>
        <taxon>Ignisphaera</taxon>
    </lineage>
</organism>
<dbReference type="Gene3D" id="3.40.50.300">
    <property type="entry name" value="P-loop containing nucleotide triphosphate hydrolases"/>
    <property type="match status" value="2"/>
</dbReference>
<dbReference type="Pfam" id="PF02463">
    <property type="entry name" value="SMC_N"/>
    <property type="match status" value="1"/>
</dbReference>
<dbReference type="PANTHER" id="PTHR32114">
    <property type="entry name" value="ABC TRANSPORTER ABCH.3"/>
    <property type="match status" value="1"/>
</dbReference>
<dbReference type="Proteomes" id="UP000605805">
    <property type="component" value="Unassembled WGS sequence"/>
</dbReference>
<keyword evidence="2" id="KW-0547">Nucleotide-binding</keyword>
<sequence>MSRTILIRRVKLRNILSHEVSEIEFQTGLTAIVGPNGAGKSTIVDAIVYALFARGTRTVIRGKSKRDIIRRGATEGEIEVDIDIGGQTYRVRRVISTLRAEDAQLYQLDRDGRKVKLVATGVDNVVEHILRLFGVPSPETIRYTIISRQDELTKLLDLRPAERKDLILKLLGLHDLEKAREVLRPYLRKYLQEAAKLEVIRTEIDRRKRRLDAIDRELNRIEQELRELEERKKNLEAELERLKLLHKLLFEYANIRELEKKARELTEIENELRKLEEAIKYAAGIRSIDPSSLLTQLQELNQIKRALEKLNEKRTQILEDIRRVVERVSKLCTIAKLDENVEDVEKIVEMLRSELENLRAKKHRIEAETRMALEASKIIQESASCPVCGRPLDTELKRKLEKELEMKIVNGGNELRNINRIEQELEKALNELKTLERLRIDVDSKIELYRQQIEQLASQLRPRIAEANRLCEQVSKISIFAQCFDDERGCLAGLKCVHQQLESVEGRIAVLQERRRALYSELMYKNVDEVLKEAELLRSRLRALGVDPESVTYSMIEEKIHHVNASLIDVERTVSSLAQKRVDLLQQKSEIEKELKELEIEYKDLEKSSRIAKALEYLTETVLGRDGILAKQLTSLARELIERYANMVLKGMGLDLRISISTDFDISVWSPLGEIDIRNVSGGEKTAIATALRMALAYAILGRMPGFFILDEPTAHLDAERRRTLFDLIKRISEKLPQVIVVTHDIEVIDIADNVLEVYKEGARSIVRYVHKQ</sequence>
<dbReference type="InterPro" id="IPR003395">
    <property type="entry name" value="RecF/RecN/SMC_N"/>
</dbReference>
<dbReference type="PANTHER" id="PTHR32114:SF2">
    <property type="entry name" value="ABC TRANSPORTER ABCH.3"/>
    <property type="match status" value="1"/>
</dbReference>
<dbReference type="SMART" id="SM00382">
    <property type="entry name" value="AAA"/>
    <property type="match status" value="1"/>
</dbReference>
<dbReference type="InterPro" id="IPR038729">
    <property type="entry name" value="Rad50/SbcC_AAA"/>
</dbReference>
<evidence type="ECO:0000313" key="13">
    <source>
        <dbReference type="Proteomes" id="UP000605805"/>
    </source>
</evidence>
<accession>A0A833DSV3</accession>
<evidence type="ECO:0000256" key="9">
    <source>
        <dbReference type="PROSITE-ProRule" id="PRU00471"/>
    </source>
</evidence>
<keyword evidence="3" id="KW-0227">DNA damage</keyword>
<dbReference type="Pfam" id="PF13476">
    <property type="entry name" value="AAA_23"/>
    <property type="match status" value="1"/>
</dbReference>
<evidence type="ECO:0000256" key="5">
    <source>
        <dbReference type="ARBA" id="ARBA00022833"/>
    </source>
</evidence>
<evidence type="ECO:0000256" key="1">
    <source>
        <dbReference type="ARBA" id="ARBA00022723"/>
    </source>
</evidence>
<feature type="binding site" evidence="9">
    <location>
        <position position="388"/>
    </location>
    <ligand>
        <name>Zn(2+)</name>
        <dbReference type="ChEBI" id="CHEBI:29105"/>
    </ligand>
</feature>
<feature type="domain" description="Zinc-hook" evidence="11">
    <location>
        <begin position="341"/>
        <end position="437"/>
    </location>
</feature>
<evidence type="ECO:0000256" key="7">
    <source>
        <dbReference type="ARBA" id="ARBA00023054"/>
    </source>
</evidence>
<dbReference type="AlphaFoldDB" id="A0A833DSV3"/>
<evidence type="ECO:0000256" key="8">
    <source>
        <dbReference type="ARBA" id="ARBA00023204"/>
    </source>
</evidence>
<gene>
    <name evidence="12" type="ORF">EYH02_01190</name>
</gene>
<reference evidence="12" key="1">
    <citation type="journal article" date="2020" name="ISME J.">
        <title>Gammaproteobacteria mediating utilization of methyl-, sulfur- and petroleum organic compounds in deep ocean hydrothermal plumes.</title>
        <authorList>
            <person name="Zhou Z."/>
            <person name="Liu Y."/>
            <person name="Pan J."/>
            <person name="Cron B.R."/>
            <person name="Toner B.M."/>
            <person name="Anantharaman K."/>
            <person name="Breier J.A."/>
            <person name="Dick G.J."/>
            <person name="Li M."/>
        </authorList>
    </citation>
    <scope>NUCLEOTIDE SEQUENCE</scope>
    <source>
        <strain evidence="12">SZUA-1435</strain>
    </source>
</reference>
<feature type="coiled-coil region" evidence="10">
    <location>
        <begin position="411"/>
        <end position="445"/>
    </location>
</feature>
<dbReference type="GO" id="GO:0005524">
    <property type="term" value="F:ATP binding"/>
    <property type="evidence" value="ECO:0007669"/>
    <property type="project" value="UniProtKB-KW"/>
</dbReference>
<feature type="coiled-coil region" evidence="10">
    <location>
        <begin position="494"/>
        <end position="521"/>
    </location>
</feature>
<dbReference type="InterPro" id="IPR013134">
    <property type="entry name" value="Zn_hook_RAD50"/>
</dbReference>
<name>A0A833DSV3_9CREN</name>
<feature type="binding site" evidence="9">
    <location>
        <position position="385"/>
    </location>
    <ligand>
        <name>Zn(2+)</name>
        <dbReference type="ChEBI" id="CHEBI:29105"/>
    </ligand>
</feature>
<keyword evidence="7 10" id="KW-0175">Coiled coil</keyword>
<dbReference type="EMBL" id="DQTV01000029">
    <property type="protein sequence ID" value="HIP56677.1"/>
    <property type="molecule type" value="Genomic_DNA"/>
</dbReference>
<evidence type="ECO:0000313" key="12">
    <source>
        <dbReference type="EMBL" id="HIP56677.1"/>
    </source>
</evidence>
<dbReference type="SUPFAM" id="SSF52540">
    <property type="entry name" value="P-loop containing nucleoside triphosphate hydrolases"/>
    <property type="match status" value="1"/>
</dbReference>
<keyword evidence="1 9" id="KW-0479">Metal-binding</keyword>
<dbReference type="Pfam" id="PF04423">
    <property type="entry name" value="Rad50_zn_hook"/>
    <property type="match status" value="1"/>
</dbReference>
<dbReference type="InterPro" id="IPR027417">
    <property type="entry name" value="P-loop_NTPase"/>
</dbReference>
<keyword evidence="6" id="KW-0067">ATP-binding</keyword>
<evidence type="ECO:0000256" key="4">
    <source>
        <dbReference type="ARBA" id="ARBA00022801"/>
    </source>
</evidence>
<comment type="caution">
    <text evidence="12">The sequence shown here is derived from an EMBL/GenBank/DDBJ whole genome shotgun (WGS) entry which is preliminary data.</text>
</comment>
<dbReference type="GO" id="GO:0016887">
    <property type="term" value="F:ATP hydrolysis activity"/>
    <property type="evidence" value="ECO:0007669"/>
    <property type="project" value="InterPro"/>
</dbReference>
<evidence type="ECO:0000256" key="6">
    <source>
        <dbReference type="ARBA" id="ARBA00022840"/>
    </source>
</evidence>